<dbReference type="STRING" id="824.CGRAC_1938"/>
<feature type="transmembrane region" description="Helical" evidence="1">
    <location>
        <begin position="80"/>
        <end position="106"/>
    </location>
</feature>
<protein>
    <submittedName>
        <fullName evidence="2">Uncharacterized protein</fullName>
    </submittedName>
</protein>
<keyword evidence="1" id="KW-1133">Transmembrane helix</keyword>
<keyword evidence="1" id="KW-0812">Transmembrane</keyword>
<dbReference type="EMBL" id="ACYG01000024">
    <property type="protein sequence ID" value="EEV17541.1"/>
    <property type="molecule type" value="Genomic_DNA"/>
</dbReference>
<evidence type="ECO:0000313" key="3">
    <source>
        <dbReference type="Proteomes" id="UP000005709"/>
    </source>
</evidence>
<dbReference type="Proteomes" id="UP000005709">
    <property type="component" value="Unassembled WGS sequence"/>
</dbReference>
<evidence type="ECO:0000256" key="1">
    <source>
        <dbReference type="SAM" id="Phobius"/>
    </source>
</evidence>
<sequence>MFSGVYFDGPGALLAIPLTFLSSSVIFDYYCIALGSHLLFLSLLKGRGVKTRWILPLFFLITLAFCSFCVLIGHEDYQRINALFALLLISPFTLIAYAIVTTVILAKNKISDYYPILVAIIFVPIHAASIGIWGLERIYFGVFLNATILGIFYFTAKIGRVNLIAHRPTPDKMQNSKDRVIKTIQSSATLLNNDILKKR</sequence>
<proteinExistence type="predicted"/>
<accession>C8PHC7</accession>
<gene>
    <name evidence="2" type="ORF">CAMGR0001_0371</name>
</gene>
<keyword evidence="1" id="KW-0472">Membrane</keyword>
<organism evidence="2 3">
    <name type="scientific">Campylobacter gracilis RM3268</name>
    <dbReference type="NCBI Taxonomy" id="553220"/>
    <lineage>
        <taxon>Bacteria</taxon>
        <taxon>Pseudomonadati</taxon>
        <taxon>Campylobacterota</taxon>
        <taxon>Epsilonproteobacteria</taxon>
        <taxon>Campylobacterales</taxon>
        <taxon>Campylobacteraceae</taxon>
        <taxon>Campylobacter</taxon>
    </lineage>
</organism>
<reference evidence="2 3" key="1">
    <citation type="submission" date="2009-07" db="EMBL/GenBank/DDBJ databases">
        <authorList>
            <person name="Madupu R."/>
            <person name="Sebastian Y."/>
            <person name="Durkin A.S."/>
            <person name="Torralba M."/>
            <person name="Methe B."/>
            <person name="Sutton G.G."/>
            <person name="Strausberg R.L."/>
            <person name="Nelson K.E."/>
        </authorList>
    </citation>
    <scope>NUCLEOTIDE SEQUENCE [LARGE SCALE GENOMIC DNA]</scope>
    <source>
        <strain evidence="2 3">RM3268</strain>
    </source>
</reference>
<comment type="caution">
    <text evidence="2">The sequence shown here is derived from an EMBL/GenBank/DDBJ whole genome shotgun (WGS) entry which is preliminary data.</text>
</comment>
<feature type="transmembrane region" description="Helical" evidence="1">
    <location>
        <begin position="138"/>
        <end position="156"/>
    </location>
</feature>
<name>C8PHC7_9BACT</name>
<keyword evidence="3" id="KW-1185">Reference proteome</keyword>
<feature type="transmembrane region" description="Helical" evidence="1">
    <location>
        <begin position="53"/>
        <end position="74"/>
    </location>
</feature>
<evidence type="ECO:0000313" key="2">
    <source>
        <dbReference type="EMBL" id="EEV17541.1"/>
    </source>
</evidence>
<feature type="transmembrane region" description="Helical" evidence="1">
    <location>
        <begin position="113"/>
        <end position="132"/>
    </location>
</feature>
<feature type="transmembrane region" description="Helical" evidence="1">
    <location>
        <begin position="12"/>
        <end position="41"/>
    </location>
</feature>
<dbReference type="AlphaFoldDB" id="C8PHC7"/>